<dbReference type="Proteomes" id="UP000272412">
    <property type="component" value="Unassembled WGS sequence"/>
</dbReference>
<accession>A0A3N4MXK3</accession>
<name>A0A3N4MXK3_9NEIS</name>
<dbReference type="KEGG" id="nwx:CGZ65_12550"/>
<comment type="caution">
    <text evidence="1">The sequence shown here is derived from an EMBL/GenBank/DDBJ whole genome shotgun (WGS) entry which is preliminary data.</text>
</comment>
<proteinExistence type="predicted"/>
<dbReference type="KEGG" id="nwx:CGZ65_00040"/>
<organism evidence="1 2">
    <name type="scientific">Neisseria weixii</name>
    <dbReference type="NCBI Taxonomy" id="1853276"/>
    <lineage>
        <taxon>Bacteria</taxon>
        <taxon>Pseudomonadati</taxon>
        <taxon>Pseudomonadota</taxon>
        <taxon>Betaproteobacteria</taxon>
        <taxon>Neisseriales</taxon>
        <taxon>Neisseriaceae</taxon>
        <taxon>Neisseria</taxon>
    </lineage>
</organism>
<keyword evidence="2" id="KW-1185">Reference proteome</keyword>
<gene>
    <name evidence="1" type="ORF">EGK74_08270</name>
</gene>
<evidence type="ECO:0000313" key="1">
    <source>
        <dbReference type="EMBL" id="RPD86226.1"/>
    </source>
</evidence>
<protein>
    <submittedName>
        <fullName evidence="1">Uncharacterized protein</fullName>
    </submittedName>
</protein>
<evidence type="ECO:0000313" key="2">
    <source>
        <dbReference type="Proteomes" id="UP000272412"/>
    </source>
</evidence>
<dbReference type="OrthoDB" id="8612362at2"/>
<sequence length="75" mass="7959">MNNYQRLSSILSRQQQGVAQITGDLGGGAWAARSQGGSNLVLSGQAAIGNKVFYDIKTNKILSQAPDLRLIELGV</sequence>
<dbReference type="EMBL" id="RPFL01000020">
    <property type="protein sequence ID" value="RPD86226.1"/>
    <property type="molecule type" value="Genomic_DNA"/>
</dbReference>
<reference evidence="1 2" key="1">
    <citation type="submission" date="2018-11" db="EMBL/GenBank/DDBJ databases">
        <title>Neisseria weixii sp. nov. isolated from the rectal contents of plateau pika (Ochotona cruzoniae).</title>
        <authorList>
            <person name="Zhang G."/>
        </authorList>
    </citation>
    <scope>NUCLEOTIDE SEQUENCE [LARGE SCALE GENOMIC DNA]</scope>
    <source>
        <strain evidence="1 2">10009</strain>
    </source>
</reference>
<dbReference type="AlphaFoldDB" id="A0A3N4MXK3"/>
<dbReference type="RefSeq" id="WP_096294373.1">
    <property type="nucleotide sequence ID" value="NZ_CP023429.1"/>
</dbReference>